<feature type="transmembrane region" description="Helical" evidence="5">
    <location>
        <begin position="41"/>
        <end position="65"/>
    </location>
</feature>
<dbReference type="Gene3D" id="2.60.120.260">
    <property type="entry name" value="Galactose-binding domain-like"/>
    <property type="match status" value="1"/>
</dbReference>
<reference evidence="7" key="1">
    <citation type="submission" date="2019-12" db="EMBL/GenBank/DDBJ databases">
        <authorList>
            <person name="Scholes J."/>
        </authorList>
    </citation>
    <scope>NUCLEOTIDE SEQUENCE</scope>
</reference>
<dbReference type="EMBL" id="CACSLK010027831">
    <property type="protein sequence ID" value="CAA0831196.1"/>
    <property type="molecule type" value="Genomic_DNA"/>
</dbReference>
<keyword evidence="3 5" id="KW-1133">Transmembrane helix</keyword>
<dbReference type="Pfam" id="PF07738">
    <property type="entry name" value="Sad1_UNC"/>
    <property type="match status" value="1"/>
</dbReference>
<dbReference type="GO" id="GO:0016020">
    <property type="term" value="C:membrane"/>
    <property type="evidence" value="ECO:0007669"/>
    <property type="project" value="UniProtKB-SubCell"/>
</dbReference>
<dbReference type="PANTHER" id="PTHR12911:SF8">
    <property type="entry name" value="KLAROID PROTEIN-RELATED"/>
    <property type="match status" value="1"/>
</dbReference>
<dbReference type="PANTHER" id="PTHR12911">
    <property type="entry name" value="SAD1/UNC-84-LIKE PROTEIN-RELATED"/>
    <property type="match status" value="1"/>
</dbReference>
<comment type="caution">
    <text evidence="7">The sequence shown here is derived from an EMBL/GenBank/DDBJ whole genome shotgun (WGS) entry which is preliminary data.</text>
</comment>
<dbReference type="GO" id="GO:0005635">
    <property type="term" value="C:nuclear envelope"/>
    <property type="evidence" value="ECO:0007669"/>
    <property type="project" value="TreeGrafter"/>
</dbReference>
<organism evidence="7 8">
    <name type="scientific">Striga hermonthica</name>
    <name type="common">Purple witchweed</name>
    <name type="synonym">Buchnera hermonthica</name>
    <dbReference type="NCBI Taxonomy" id="68872"/>
    <lineage>
        <taxon>Eukaryota</taxon>
        <taxon>Viridiplantae</taxon>
        <taxon>Streptophyta</taxon>
        <taxon>Embryophyta</taxon>
        <taxon>Tracheophyta</taxon>
        <taxon>Spermatophyta</taxon>
        <taxon>Magnoliopsida</taxon>
        <taxon>eudicotyledons</taxon>
        <taxon>Gunneridae</taxon>
        <taxon>Pentapetalae</taxon>
        <taxon>asterids</taxon>
        <taxon>lamiids</taxon>
        <taxon>Lamiales</taxon>
        <taxon>Orobanchaceae</taxon>
        <taxon>Buchnereae</taxon>
        <taxon>Striga</taxon>
    </lineage>
</organism>
<evidence type="ECO:0000256" key="2">
    <source>
        <dbReference type="ARBA" id="ARBA00022692"/>
    </source>
</evidence>
<dbReference type="Proteomes" id="UP001153555">
    <property type="component" value="Unassembled WGS sequence"/>
</dbReference>
<dbReference type="InterPro" id="IPR012919">
    <property type="entry name" value="SUN_dom"/>
</dbReference>
<dbReference type="InterPro" id="IPR045119">
    <property type="entry name" value="SUN1-5"/>
</dbReference>
<proteinExistence type="predicted"/>
<evidence type="ECO:0000256" key="4">
    <source>
        <dbReference type="ARBA" id="ARBA00023136"/>
    </source>
</evidence>
<keyword evidence="4 5" id="KW-0472">Membrane</keyword>
<evidence type="ECO:0000256" key="3">
    <source>
        <dbReference type="ARBA" id="ARBA00022989"/>
    </source>
</evidence>
<comment type="subcellular location">
    <subcellularLocation>
        <location evidence="1">Membrane</location>
    </subcellularLocation>
</comment>
<keyword evidence="8" id="KW-1185">Reference proteome</keyword>
<evidence type="ECO:0000256" key="5">
    <source>
        <dbReference type="SAM" id="Phobius"/>
    </source>
</evidence>
<feature type="domain" description="SUN" evidence="6">
    <location>
        <begin position="202"/>
        <end position="306"/>
    </location>
</feature>
<dbReference type="GO" id="GO:0043495">
    <property type="term" value="F:protein-membrane adaptor activity"/>
    <property type="evidence" value="ECO:0007669"/>
    <property type="project" value="TreeGrafter"/>
</dbReference>
<evidence type="ECO:0000313" key="8">
    <source>
        <dbReference type="Proteomes" id="UP001153555"/>
    </source>
</evidence>
<evidence type="ECO:0000256" key="1">
    <source>
        <dbReference type="ARBA" id="ARBA00004370"/>
    </source>
</evidence>
<evidence type="ECO:0000259" key="6">
    <source>
        <dbReference type="Pfam" id="PF07738"/>
    </source>
</evidence>
<protein>
    <submittedName>
        <fullName evidence="7">Protein SAD1/UNC-84 domain protein 2</fullName>
    </submittedName>
</protein>
<name>A0A9N7NBT8_STRHE</name>
<dbReference type="OrthoDB" id="342281at2759"/>
<dbReference type="AlphaFoldDB" id="A0A9N7NBT8"/>
<sequence length="379" mass="42427">MQISDLDQYVLSAAAARRRAIREHVNERSDARWLKEPLWRLMFRLLLTIMGIVVLVMSVMIAGYAASSHVVWWWTGHAPISVEFPKNSTVASRLLARLEGQIGHAEMKIDESIFMLRRDLEKRMAEDWDEVDLKLADMARVLDRLAQKLDDGCRKVSIGVDFDGDYAQGSTGGRILRHSEPDDVFWRRALWWIYPRMVSVEADKMISPSFGLPGHCFALKGTSGFVDISLSAPVVPLAVTLDHQIKGTTDDDWLDAPKQCRIYGWMQGKDPVGKFVLTVFTYHVEKGHTFFVVSSMHDVVIDTIRIGTLGYDRPGQPKCHGGGGYGLRGRWLNSSRGCSGSRKTWPYATLQPPPQLSGARPKGLLAFDGKHAQSSSMLG</sequence>
<keyword evidence="2 5" id="KW-0812">Transmembrane</keyword>
<evidence type="ECO:0000313" key="7">
    <source>
        <dbReference type="EMBL" id="CAA0831196.1"/>
    </source>
</evidence>
<gene>
    <name evidence="7" type="ORF">SHERM_26576</name>
</gene>
<accession>A0A9N7NBT8</accession>